<evidence type="ECO:0000313" key="2">
    <source>
        <dbReference type="WBParaSite" id="nRc.2.0.1.t15298-RA"/>
    </source>
</evidence>
<dbReference type="Proteomes" id="UP000887565">
    <property type="component" value="Unplaced"/>
</dbReference>
<proteinExistence type="predicted"/>
<dbReference type="WBParaSite" id="nRc.2.0.1.t15298-RA">
    <property type="protein sequence ID" value="nRc.2.0.1.t15298-RA"/>
    <property type="gene ID" value="nRc.2.0.1.g15298"/>
</dbReference>
<sequence>MQITFDQFYCVRSSLEKNDIFRHEKVMPKRGKHLDDKSPIKSSIEEHMFKRETIEKSINQSKNSTKNLTIVLKNMQINANSKKAAQICGVQNCDMTDNIWIKVQPENRTFVYQSRTIIHVENFQPMTVKRKCRYQLYYHSFFTFLSNNLSQSVSKIALFIIVSEPLELKPLIIKASIKNRGTKKVIWQA</sequence>
<evidence type="ECO:0000313" key="1">
    <source>
        <dbReference type="Proteomes" id="UP000887565"/>
    </source>
</evidence>
<organism evidence="1 2">
    <name type="scientific">Romanomermis culicivorax</name>
    <name type="common">Nematode worm</name>
    <dbReference type="NCBI Taxonomy" id="13658"/>
    <lineage>
        <taxon>Eukaryota</taxon>
        <taxon>Metazoa</taxon>
        <taxon>Ecdysozoa</taxon>
        <taxon>Nematoda</taxon>
        <taxon>Enoplea</taxon>
        <taxon>Dorylaimia</taxon>
        <taxon>Mermithida</taxon>
        <taxon>Mermithoidea</taxon>
        <taxon>Mermithidae</taxon>
        <taxon>Romanomermis</taxon>
    </lineage>
</organism>
<name>A0A915IPC7_ROMCU</name>
<reference evidence="2" key="1">
    <citation type="submission" date="2022-11" db="UniProtKB">
        <authorList>
            <consortium name="WormBaseParasite"/>
        </authorList>
    </citation>
    <scope>IDENTIFICATION</scope>
</reference>
<protein>
    <submittedName>
        <fullName evidence="2">Uncharacterized protein</fullName>
    </submittedName>
</protein>
<accession>A0A915IPC7</accession>
<keyword evidence="1" id="KW-1185">Reference proteome</keyword>
<dbReference type="AlphaFoldDB" id="A0A915IPC7"/>